<accession>A0A2P2NA10</accession>
<sequence>MLHQATMACSSSLPSLVMPCLAPDL</sequence>
<name>A0A2P2NA10_RHIMU</name>
<reference evidence="1" key="1">
    <citation type="submission" date="2018-02" db="EMBL/GenBank/DDBJ databases">
        <title>Rhizophora mucronata_Transcriptome.</title>
        <authorList>
            <person name="Meera S.P."/>
            <person name="Sreeshan A."/>
            <person name="Augustine A."/>
        </authorList>
    </citation>
    <scope>NUCLEOTIDE SEQUENCE</scope>
    <source>
        <tissue evidence="1">Leaf</tissue>
    </source>
</reference>
<organism evidence="1">
    <name type="scientific">Rhizophora mucronata</name>
    <name type="common">Asiatic mangrove</name>
    <dbReference type="NCBI Taxonomy" id="61149"/>
    <lineage>
        <taxon>Eukaryota</taxon>
        <taxon>Viridiplantae</taxon>
        <taxon>Streptophyta</taxon>
        <taxon>Embryophyta</taxon>
        <taxon>Tracheophyta</taxon>
        <taxon>Spermatophyta</taxon>
        <taxon>Magnoliopsida</taxon>
        <taxon>eudicotyledons</taxon>
        <taxon>Gunneridae</taxon>
        <taxon>Pentapetalae</taxon>
        <taxon>rosids</taxon>
        <taxon>fabids</taxon>
        <taxon>Malpighiales</taxon>
        <taxon>Rhizophoraceae</taxon>
        <taxon>Rhizophora</taxon>
    </lineage>
</organism>
<protein>
    <submittedName>
        <fullName evidence="1">Uncharacterized protein</fullName>
    </submittedName>
</protein>
<dbReference type="AlphaFoldDB" id="A0A2P2NA10"/>
<proteinExistence type="predicted"/>
<evidence type="ECO:0000313" key="1">
    <source>
        <dbReference type="EMBL" id="MBX39230.1"/>
    </source>
</evidence>
<dbReference type="EMBL" id="GGEC01058746">
    <property type="protein sequence ID" value="MBX39230.1"/>
    <property type="molecule type" value="Transcribed_RNA"/>
</dbReference>